<keyword evidence="5" id="KW-1185">Reference proteome</keyword>
<dbReference type="RefSeq" id="WP_152887632.1">
    <property type="nucleotide sequence ID" value="NZ_WHJC01000019.1"/>
</dbReference>
<name>A0A6I1MKT7_9CLOT</name>
<evidence type="ECO:0000313" key="5">
    <source>
        <dbReference type="Proteomes" id="UP000430345"/>
    </source>
</evidence>
<proteinExistence type="predicted"/>
<feature type="transmembrane region" description="Helical" evidence="2">
    <location>
        <begin position="21"/>
        <end position="47"/>
    </location>
</feature>
<keyword evidence="1 2" id="KW-0472">Membrane</keyword>
<dbReference type="InterPro" id="IPR006665">
    <property type="entry name" value="OmpA-like"/>
</dbReference>
<dbReference type="PROSITE" id="PS51123">
    <property type="entry name" value="OMPA_2"/>
    <property type="match status" value="1"/>
</dbReference>
<dbReference type="OrthoDB" id="9805566at2"/>
<dbReference type="InterPro" id="IPR036737">
    <property type="entry name" value="OmpA-like_sf"/>
</dbReference>
<keyword evidence="2" id="KW-1133">Transmembrane helix</keyword>
<evidence type="ECO:0000259" key="3">
    <source>
        <dbReference type="PROSITE" id="PS51123"/>
    </source>
</evidence>
<reference evidence="4 5" key="1">
    <citation type="submission" date="2019-10" db="EMBL/GenBank/DDBJ databases">
        <title>The Genome Sequence of Clostridium tarantellae Isolated from Fish Brain.</title>
        <authorList>
            <person name="Bano L."/>
            <person name="Kiel M."/>
            <person name="Sales G."/>
            <person name="Doxey A.C."/>
            <person name="Mansfield M.J."/>
            <person name="Schiavone M."/>
            <person name="Rossetto O."/>
            <person name="Pirazzini M."/>
            <person name="Dobrindt U."/>
            <person name="Montecucco C."/>
        </authorList>
    </citation>
    <scope>NUCLEOTIDE SEQUENCE [LARGE SCALE GENOMIC DNA]</scope>
    <source>
        <strain evidence="4 5">DSM 3997</strain>
    </source>
</reference>
<dbReference type="GO" id="GO:0016020">
    <property type="term" value="C:membrane"/>
    <property type="evidence" value="ECO:0007669"/>
    <property type="project" value="UniProtKB-UniRule"/>
</dbReference>
<accession>A0A6I1MKT7</accession>
<dbReference type="Proteomes" id="UP000430345">
    <property type="component" value="Unassembled WGS sequence"/>
</dbReference>
<evidence type="ECO:0000313" key="4">
    <source>
        <dbReference type="EMBL" id="MPQ42737.1"/>
    </source>
</evidence>
<organism evidence="4 5">
    <name type="scientific">Clostridium tarantellae</name>
    <dbReference type="NCBI Taxonomy" id="39493"/>
    <lineage>
        <taxon>Bacteria</taxon>
        <taxon>Bacillati</taxon>
        <taxon>Bacillota</taxon>
        <taxon>Clostridia</taxon>
        <taxon>Eubacteriales</taxon>
        <taxon>Clostridiaceae</taxon>
        <taxon>Clostridium</taxon>
    </lineage>
</organism>
<sequence>MKVRRKKYKLKEEQPSYWPSFVDVMTTVSLTFFFIMILSMGFLTLFVDDISAKRETLYDKIQVTLDKNNVDKNIIKFNRDEGKIDIKTETFFDTGSSELKEDGVNTANIFSNIFNVLLTDKEIYNEIQYIEIVGHTDYLGTTFNNRNLSTNRAVSFLNKILPMDSEIESKFGHKFKAAGMSEFETNKTVEERNRGTEEYDKNKFVDDRKIEVKLVFSNKDLEDAVKERSKQKAISNK</sequence>
<dbReference type="AlphaFoldDB" id="A0A6I1MKT7"/>
<comment type="caution">
    <text evidence="4">The sequence shown here is derived from an EMBL/GenBank/DDBJ whole genome shotgun (WGS) entry which is preliminary data.</text>
</comment>
<dbReference type="EMBL" id="WHJC01000019">
    <property type="protein sequence ID" value="MPQ42737.1"/>
    <property type="molecule type" value="Genomic_DNA"/>
</dbReference>
<evidence type="ECO:0000256" key="1">
    <source>
        <dbReference type="PROSITE-ProRule" id="PRU00473"/>
    </source>
</evidence>
<gene>
    <name evidence="4" type="ORF">GBZ86_03080</name>
</gene>
<dbReference type="Gene3D" id="3.30.1330.60">
    <property type="entry name" value="OmpA-like domain"/>
    <property type="match status" value="1"/>
</dbReference>
<evidence type="ECO:0000256" key="2">
    <source>
        <dbReference type="SAM" id="Phobius"/>
    </source>
</evidence>
<dbReference type="SUPFAM" id="SSF103088">
    <property type="entry name" value="OmpA-like"/>
    <property type="match status" value="1"/>
</dbReference>
<protein>
    <submittedName>
        <fullName evidence="4">OmpA family protein</fullName>
    </submittedName>
</protein>
<feature type="domain" description="OmpA-like" evidence="3">
    <location>
        <begin position="79"/>
        <end position="218"/>
    </location>
</feature>
<keyword evidence="2" id="KW-0812">Transmembrane</keyword>